<dbReference type="EMBL" id="JAJOZR010000012">
    <property type="protein sequence ID" value="MCD7111030.1"/>
    <property type="molecule type" value="Genomic_DNA"/>
</dbReference>
<reference evidence="2" key="1">
    <citation type="submission" date="2021-12" db="EMBL/GenBank/DDBJ databases">
        <authorList>
            <person name="Li Y."/>
        </authorList>
    </citation>
    <scope>NUCLEOTIDE SEQUENCE</scope>
    <source>
        <strain evidence="2">DKSPLA3</strain>
    </source>
</reference>
<dbReference type="RefSeq" id="WP_231816140.1">
    <property type="nucleotide sequence ID" value="NZ_JAJOZR010000012.1"/>
</dbReference>
<name>A0A9X1NTR6_9HYPH</name>
<protein>
    <submittedName>
        <fullName evidence="2">Uncharacterized protein</fullName>
    </submittedName>
</protein>
<feature type="region of interest" description="Disordered" evidence="1">
    <location>
        <begin position="1"/>
        <end position="21"/>
    </location>
</feature>
<accession>A0A9X1NTR6</accession>
<evidence type="ECO:0000313" key="3">
    <source>
        <dbReference type="Proteomes" id="UP001139089"/>
    </source>
</evidence>
<dbReference type="AlphaFoldDB" id="A0A9X1NTR6"/>
<feature type="compositionally biased region" description="Basic and acidic residues" evidence="1">
    <location>
        <begin position="1"/>
        <end position="12"/>
    </location>
</feature>
<gene>
    <name evidence="2" type="ORF">LRX75_18505</name>
</gene>
<proteinExistence type="predicted"/>
<comment type="caution">
    <text evidence="2">The sequence shown here is derived from an EMBL/GenBank/DDBJ whole genome shotgun (WGS) entry which is preliminary data.</text>
</comment>
<evidence type="ECO:0000313" key="2">
    <source>
        <dbReference type="EMBL" id="MCD7111030.1"/>
    </source>
</evidence>
<dbReference type="Proteomes" id="UP001139089">
    <property type="component" value="Unassembled WGS sequence"/>
</dbReference>
<evidence type="ECO:0000256" key="1">
    <source>
        <dbReference type="SAM" id="MobiDB-lite"/>
    </source>
</evidence>
<organism evidence="2 3">
    <name type="scientific">Rhizobium quercicola</name>
    <dbReference type="NCBI Taxonomy" id="2901226"/>
    <lineage>
        <taxon>Bacteria</taxon>
        <taxon>Pseudomonadati</taxon>
        <taxon>Pseudomonadota</taxon>
        <taxon>Alphaproteobacteria</taxon>
        <taxon>Hyphomicrobiales</taxon>
        <taxon>Rhizobiaceae</taxon>
        <taxon>Rhizobium/Agrobacterium group</taxon>
        <taxon>Rhizobium</taxon>
    </lineage>
</organism>
<keyword evidence="3" id="KW-1185">Reference proteome</keyword>
<sequence length="65" mass="7160">MADVIRLQDRQHRGGRKMNAGGTRQDATILLFTGIRYERMDGVTLPKVPTGVSAIKPLNGSTQKH</sequence>